<dbReference type="AlphaFoldDB" id="A0A0M2H188"/>
<keyword evidence="4" id="KW-0808">Transferase</keyword>
<feature type="compositionally biased region" description="Low complexity" evidence="1">
    <location>
        <begin position="571"/>
        <end position="588"/>
    </location>
</feature>
<dbReference type="PANTHER" id="PTHR42736:SF1">
    <property type="entry name" value="PROTEIN-GLUTAMINE GAMMA-GLUTAMYLTRANSFERASE"/>
    <property type="match status" value="1"/>
</dbReference>
<proteinExistence type="predicted"/>
<feature type="transmembrane region" description="Helical" evidence="2">
    <location>
        <begin position="118"/>
        <end position="145"/>
    </location>
</feature>
<dbReference type="InterPro" id="IPR052901">
    <property type="entry name" value="Bact_TGase-like"/>
</dbReference>
<dbReference type="InterPro" id="IPR021878">
    <property type="entry name" value="TgpA_N"/>
</dbReference>
<feature type="transmembrane region" description="Helical" evidence="2">
    <location>
        <begin position="217"/>
        <end position="237"/>
    </location>
</feature>
<dbReference type="PATRIC" id="fig|92835.4.peg.3550"/>
<organism evidence="4 5">
    <name type="scientific">Microbacterium terrae</name>
    <dbReference type="NCBI Taxonomy" id="69369"/>
    <lineage>
        <taxon>Bacteria</taxon>
        <taxon>Bacillati</taxon>
        <taxon>Actinomycetota</taxon>
        <taxon>Actinomycetes</taxon>
        <taxon>Micrococcales</taxon>
        <taxon>Microbacteriaceae</taxon>
        <taxon>Microbacterium</taxon>
    </lineage>
</organism>
<reference evidence="4 5" key="1">
    <citation type="submission" date="2015-02" db="EMBL/GenBank/DDBJ databases">
        <title>Draft genome sequences of ten Microbacterium spp. with emphasis on heavy metal contaminated environments.</title>
        <authorList>
            <person name="Corretto E."/>
        </authorList>
    </citation>
    <scope>NUCLEOTIDE SEQUENCE [LARGE SCALE GENOMIC DNA]</scope>
    <source>
        <strain evidence="4 5">DSM 12510</strain>
    </source>
</reference>
<evidence type="ECO:0000256" key="2">
    <source>
        <dbReference type="SAM" id="Phobius"/>
    </source>
</evidence>
<dbReference type="EMBL" id="JYIZ01000057">
    <property type="protein sequence ID" value="KJL37755.1"/>
    <property type="molecule type" value="Genomic_DNA"/>
</dbReference>
<dbReference type="STRING" id="92835.RS81_03514"/>
<dbReference type="SUPFAM" id="SSF54001">
    <property type="entry name" value="Cysteine proteinases"/>
    <property type="match status" value="1"/>
</dbReference>
<feature type="transmembrane region" description="Helical" evidence="2">
    <location>
        <begin position="44"/>
        <end position="65"/>
    </location>
</feature>
<evidence type="ECO:0000313" key="4">
    <source>
        <dbReference type="EMBL" id="KJL37755.1"/>
    </source>
</evidence>
<accession>A0A0M2H188</accession>
<dbReference type="InterPro" id="IPR002931">
    <property type="entry name" value="Transglutaminase-like"/>
</dbReference>
<feature type="transmembrane region" description="Helical" evidence="2">
    <location>
        <begin position="18"/>
        <end position="38"/>
    </location>
</feature>
<feature type="region of interest" description="Disordered" evidence="1">
    <location>
        <begin position="552"/>
        <end position="602"/>
    </location>
</feature>
<feature type="transmembrane region" description="Helical" evidence="2">
    <location>
        <begin position="157"/>
        <end position="174"/>
    </location>
</feature>
<dbReference type="PANTHER" id="PTHR42736">
    <property type="entry name" value="PROTEIN-GLUTAMINE GAMMA-GLUTAMYLTRANSFERASE"/>
    <property type="match status" value="1"/>
</dbReference>
<keyword evidence="2" id="KW-0812">Transmembrane</keyword>
<dbReference type="Pfam" id="PF11992">
    <property type="entry name" value="TgpA_N"/>
    <property type="match status" value="1"/>
</dbReference>
<evidence type="ECO:0000259" key="3">
    <source>
        <dbReference type="SMART" id="SM00460"/>
    </source>
</evidence>
<keyword evidence="4" id="KW-0012">Acyltransferase</keyword>
<dbReference type="InterPro" id="IPR038765">
    <property type="entry name" value="Papain-like_cys_pep_sf"/>
</dbReference>
<dbReference type="OrthoDB" id="9804023at2"/>
<dbReference type="RefSeq" id="WP_045277357.1">
    <property type="nucleotide sequence ID" value="NZ_BAAAUP010000002.1"/>
</dbReference>
<gene>
    <name evidence="4" type="primary">tgpA_2</name>
    <name evidence="4" type="ORF">RS81_03514</name>
</gene>
<feature type="transmembrane region" description="Helical" evidence="2">
    <location>
        <begin position="607"/>
        <end position="626"/>
    </location>
</feature>
<feature type="transmembrane region" description="Helical" evidence="2">
    <location>
        <begin position="180"/>
        <end position="196"/>
    </location>
</feature>
<dbReference type="Proteomes" id="UP000033956">
    <property type="component" value="Unassembled WGS sequence"/>
</dbReference>
<evidence type="ECO:0000313" key="5">
    <source>
        <dbReference type="Proteomes" id="UP000033956"/>
    </source>
</evidence>
<keyword evidence="2" id="KW-1133">Transmembrane helix</keyword>
<dbReference type="EC" id="2.3.2.13" evidence="4"/>
<sequence length="758" mass="79691">MSSADRVATARAAARGEWVLPVAVLVALVTALMPVLGVVDPGSWLLGSIVIAVLVIGAGFVARLFRLPAVAVSLIEAAVWAGFLTFIFLRDTALLWVIPTPATVRTAVDMFDDAMREIVLGAAPLETSAELGLLITGAMGLLAIIVDHVAVTARMPLLASIGIVAVSLIPTIAVPGEVDVMAFVLLATAVLFLIRAETRSREKPLQREDERSAGVPATAVGIGAIAVILAVVAVPLLPQPAIRGGVGGPGPGIDATLQLGDDLRRPQEIEVIQVRTDAPSPPYLRATTLSRFEGGVWEPDRVRTVPLDAEFGLGPLPFGEEIRSSEYLTKVQVMNLATTWLPIPYPAVEVTGLDGRWAAVPYNRTVISQSITTQGQSYEVSSTQPRPTLEQIRAMEARTPDARDETTELPSDLPPIVHDLALEVTAGAANDYDALVALQRWFRGGEFRYSLQAPVEDGFDGSGAEAVAQFLEQREGYCVHFASAFALMARTLEMPSRIVVGYLPGTATGDLVDDEPVYTVSSSLLHAWPEVYFDGVGWVAFEPTAGLGVPTSFSPAASLPGQPNDPTDPQSGATPTPSASAGSPTTSPLNPRDEAVSGPTVTETNPLPFASVMVGILALLALPGVIREVRRRQMTAQAAGGDAAAAWMLVQDAAIDVGIAVPASESPRAFAARLVEQHGAPAAAMGYLVSAIERASYAPGTHGLDFWLGESAAEAAAEVRTELLGAVPPARRILAFIAPRSLLVRPGSTYAATAARSR</sequence>
<dbReference type="GO" id="GO:0003810">
    <property type="term" value="F:protein-glutamine gamma-glutamyltransferase activity"/>
    <property type="evidence" value="ECO:0007669"/>
    <property type="project" value="UniProtKB-EC"/>
</dbReference>
<keyword evidence="5" id="KW-1185">Reference proteome</keyword>
<comment type="caution">
    <text evidence="4">The sequence shown here is derived from an EMBL/GenBank/DDBJ whole genome shotgun (WGS) entry which is preliminary data.</text>
</comment>
<feature type="transmembrane region" description="Helical" evidence="2">
    <location>
        <begin position="77"/>
        <end position="98"/>
    </location>
</feature>
<dbReference type="SMART" id="SM00460">
    <property type="entry name" value="TGc"/>
    <property type="match status" value="1"/>
</dbReference>
<keyword evidence="2" id="KW-0472">Membrane</keyword>
<protein>
    <submittedName>
        <fullName evidence="4">Protein-glutamine gamma-glutamyltransferase</fullName>
        <ecNumber evidence="4">2.3.2.13</ecNumber>
    </submittedName>
</protein>
<feature type="domain" description="Transglutaminase-like" evidence="3">
    <location>
        <begin position="470"/>
        <end position="545"/>
    </location>
</feature>
<dbReference type="Gene3D" id="3.10.620.30">
    <property type="match status" value="1"/>
</dbReference>
<name>A0A0M2H188_9MICO</name>
<evidence type="ECO:0000256" key="1">
    <source>
        <dbReference type="SAM" id="MobiDB-lite"/>
    </source>
</evidence>
<dbReference type="Pfam" id="PF01841">
    <property type="entry name" value="Transglut_core"/>
    <property type="match status" value="1"/>
</dbReference>